<evidence type="ECO:0000313" key="13">
    <source>
        <dbReference type="EMBL" id="GKU88973.1"/>
    </source>
</evidence>
<dbReference type="InterPro" id="IPR010402">
    <property type="entry name" value="CCT_domain"/>
</dbReference>
<feature type="compositionally biased region" description="Low complexity" evidence="10">
    <location>
        <begin position="248"/>
        <end position="259"/>
    </location>
</feature>
<dbReference type="InterPro" id="IPR045279">
    <property type="entry name" value="ARR-like"/>
</dbReference>
<evidence type="ECO:0000256" key="9">
    <source>
        <dbReference type="PROSITE-ProRule" id="PRU00357"/>
    </source>
</evidence>
<feature type="region of interest" description="Disordered" evidence="10">
    <location>
        <begin position="55"/>
        <end position="85"/>
    </location>
</feature>
<evidence type="ECO:0000256" key="7">
    <source>
        <dbReference type="ARBA" id="ARBA00023242"/>
    </source>
</evidence>
<name>A0AAV5HJK5_9ROSI</name>
<feature type="compositionally biased region" description="Basic and acidic residues" evidence="10">
    <location>
        <begin position="55"/>
        <end position="64"/>
    </location>
</feature>
<reference evidence="13 14" key="1">
    <citation type="journal article" date="2021" name="Commun. Biol.">
        <title>The genome of Shorea leprosula (Dipterocarpaceae) highlights the ecological relevance of drought in aseasonal tropical rainforests.</title>
        <authorList>
            <person name="Ng K.K.S."/>
            <person name="Kobayashi M.J."/>
            <person name="Fawcett J.A."/>
            <person name="Hatakeyama M."/>
            <person name="Paape T."/>
            <person name="Ng C.H."/>
            <person name="Ang C.C."/>
            <person name="Tnah L.H."/>
            <person name="Lee C.T."/>
            <person name="Nishiyama T."/>
            <person name="Sese J."/>
            <person name="O'Brien M.J."/>
            <person name="Copetti D."/>
            <person name="Mohd Noor M.I."/>
            <person name="Ong R.C."/>
            <person name="Putra M."/>
            <person name="Sireger I.Z."/>
            <person name="Indrioko S."/>
            <person name="Kosugi Y."/>
            <person name="Izuno A."/>
            <person name="Isagi Y."/>
            <person name="Lee S.L."/>
            <person name="Shimizu K.K."/>
        </authorList>
    </citation>
    <scope>NUCLEOTIDE SEQUENCE [LARGE SCALE GENOMIC DNA]</scope>
    <source>
        <strain evidence="13">214</strain>
    </source>
</reference>
<dbReference type="Gene3D" id="3.40.50.2300">
    <property type="match status" value="1"/>
</dbReference>
<comment type="similarity">
    <text evidence="2">Belongs to the ARR-like family.</text>
</comment>
<accession>A0AAV5HJK5</accession>
<feature type="domain" description="CCT" evidence="12">
    <location>
        <begin position="683"/>
        <end position="725"/>
    </location>
</feature>
<feature type="domain" description="Response regulatory" evidence="11">
    <location>
        <begin position="104"/>
        <end position="222"/>
    </location>
</feature>
<keyword evidence="3" id="KW-0902">Two-component regulatory system</keyword>
<evidence type="ECO:0000259" key="12">
    <source>
        <dbReference type="PROSITE" id="PS51017"/>
    </source>
</evidence>
<dbReference type="InterPro" id="IPR001789">
    <property type="entry name" value="Sig_transdc_resp-reg_receiver"/>
</dbReference>
<evidence type="ECO:0000256" key="1">
    <source>
        <dbReference type="ARBA" id="ARBA00004123"/>
    </source>
</evidence>
<dbReference type="GO" id="GO:0009736">
    <property type="term" value="P:cytokinin-activated signaling pathway"/>
    <property type="evidence" value="ECO:0007669"/>
    <property type="project" value="InterPro"/>
</dbReference>
<dbReference type="GO" id="GO:0048511">
    <property type="term" value="P:rhythmic process"/>
    <property type="evidence" value="ECO:0007669"/>
    <property type="project" value="UniProtKB-KW"/>
</dbReference>
<keyword evidence="5" id="KW-0090">Biological rhythms</keyword>
<comment type="subcellular location">
    <subcellularLocation>
        <location evidence="1 9">Nucleus</location>
    </subcellularLocation>
</comment>
<evidence type="ECO:0000256" key="10">
    <source>
        <dbReference type="SAM" id="MobiDB-lite"/>
    </source>
</evidence>
<dbReference type="EMBL" id="BPVZ01000003">
    <property type="protein sequence ID" value="GKU88973.1"/>
    <property type="molecule type" value="Genomic_DNA"/>
</dbReference>
<keyword evidence="14" id="KW-1185">Reference proteome</keyword>
<keyword evidence="7 9" id="KW-0539">Nucleus</keyword>
<evidence type="ECO:0000256" key="5">
    <source>
        <dbReference type="ARBA" id="ARBA00023108"/>
    </source>
</evidence>
<evidence type="ECO:0000256" key="2">
    <source>
        <dbReference type="ARBA" id="ARBA00010330"/>
    </source>
</evidence>
<dbReference type="GO" id="GO:0005634">
    <property type="term" value="C:nucleus"/>
    <property type="evidence" value="ECO:0007669"/>
    <property type="project" value="UniProtKB-SubCell"/>
</dbReference>
<keyword evidence="4" id="KW-0805">Transcription regulation</keyword>
<dbReference type="Proteomes" id="UP001054252">
    <property type="component" value="Unassembled WGS sequence"/>
</dbReference>
<dbReference type="AlphaFoldDB" id="A0AAV5HJK5"/>
<dbReference type="GO" id="GO:0000160">
    <property type="term" value="P:phosphorelay signal transduction system"/>
    <property type="evidence" value="ECO:0007669"/>
    <property type="project" value="UniProtKB-KW"/>
</dbReference>
<evidence type="ECO:0000256" key="3">
    <source>
        <dbReference type="ARBA" id="ARBA00023012"/>
    </source>
</evidence>
<comment type="caution">
    <text evidence="8">Lacks conserved residue(s) required for the propagation of feature annotation.</text>
</comment>
<organism evidence="13 14">
    <name type="scientific">Rubroshorea leprosula</name>
    <dbReference type="NCBI Taxonomy" id="152421"/>
    <lineage>
        <taxon>Eukaryota</taxon>
        <taxon>Viridiplantae</taxon>
        <taxon>Streptophyta</taxon>
        <taxon>Embryophyta</taxon>
        <taxon>Tracheophyta</taxon>
        <taxon>Spermatophyta</taxon>
        <taxon>Magnoliopsida</taxon>
        <taxon>eudicotyledons</taxon>
        <taxon>Gunneridae</taxon>
        <taxon>Pentapetalae</taxon>
        <taxon>rosids</taxon>
        <taxon>malvids</taxon>
        <taxon>Malvales</taxon>
        <taxon>Dipterocarpaceae</taxon>
        <taxon>Rubroshorea</taxon>
    </lineage>
</organism>
<proteinExistence type="inferred from homology"/>
<evidence type="ECO:0000313" key="14">
    <source>
        <dbReference type="Proteomes" id="UP001054252"/>
    </source>
</evidence>
<dbReference type="CDD" id="cd17582">
    <property type="entry name" value="psREC_PRR"/>
    <property type="match status" value="1"/>
</dbReference>
<evidence type="ECO:0000256" key="6">
    <source>
        <dbReference type="ARBA" id="ARBA00023163"/>
    </source>
</evidence>
<evidence type="ECO:0000256" key="4">
    <source>
        <dbReference type="ARBA" id="ARBA00023015"/>
    </source>
</evidence>
<evidence type="ECO:0000259" key="11">
    <source>
        <dbReference type="PROSITE" id="PS50110"/>
    </source>
</evidence>
<dbReference type="PROSITE" id="PS50110">
    <property type="entry name" value="RESPONSE_REGULATORY"/>
    <property type="match status" value="1"/>
</dbReference>
<dbReference type="PANTHER" id="PTHR43874:SF95">
    <property type="entry name" value="TWO-COMPONENT RESPONSE REGULATOR-LIKE APRR5"/>
    <property type="match status" value="1"/>
</dbReference>
<dbReference type="SUPFAM" id="SSF52172">
    <property type="entry name" value="CheY-like"/>
    <property type="match status" value="1"/>
</dbReference>
<dbReference type="PANTHER" id="PTHR43874">
    <property type="entry name" value="TWO-COMPONENT RESPONSE REGULATOR"/>
    <property type="match status" value="1"/>
</dbReference>
<evidence type="ECO:0000256" key="8">
    <source>
        <dbReference type="PROSITE-ProRule" id="PRU00169"/>
    </source>
</evidence>
<protein>
    <recommendedName>
        <fullName evidence="15">Two-component response regulator-like APRR5</fullName>
    </recommendedName>
</protein>
<dbReference type="SMART" id="SM00448">
    <property type="entry name" value="REC"/>
    <property type="match status" value="1"/>
</dbReference>
<dbReference type="Pfam" id="PF00072">
    <property type="entry name" value="Response_reg"/>
    <property type="match status" value="1"/>
</dbReference>
<comment type="caution">
    <text evidence="13">The sequence shown here is derived from an EMBL/GenBank/DDBJ whole genome shotgun (WGS) entry which is preliminary data.</text>
</comment>
<feature type="region of interest" description="Disordered" evidence="10">
    <location>
        <begin position="233"/>
        <end position="292"/>
    </location>
</feature>
<sequence>MQRRAGDIFLPDFNFLEEHEIDTLFSFSVPTIQVFGSGEVKAVVRMMGEVVESSEDVKEVKTDSETEEKEDVERRAVERRRKKKEGSSKGMAGWERFLQRIALRVLLVEADDSTRQIIAALLRKCSYKVAAVPDGLKAWEILKEKPQDIDLILTEVDLPLISGFALLTLTIEHEICKNIPVIMMSSQDSISTVHKCMMRGAADYLVKPIRRNELRNLWQHVWRRKSSIIIGGDFPQDESVGEQKAEATSENNAASNHASGYMACVPRNNEPLEKGSEAQSSCTKPNLQAESAQMENMQELSLLARGKPLLEETEKHEPDANFSQKLLRHESETRGMMGGACDNDHTINISKGAKAESQGRDAFVSSEACDAIAESSTELEAIDFMGTFNNQHSSSVNGTVKFDSHPGLNLTLSSYPNHLENHVTQEVRTLWHPKASAFTRYTSRPSHPLHSTLTSVNNQQKEFGIDSKKNLSNVVTGCNSDTPSLTLSTLSSVISLATAQSKHTELVASCPQQKVFPALVQVKGIRLNNLCAGYDSVLPPSFYNKSSASPVPSPSPSPSPSNQQEHAFRVNPFNKSEQLYDHLVPNEKHSTNKVLQKLDKLDSFENKLDSFEDRGQISPATDQSTTSNFCNGARTHLNGSGCGNACACNGDVDQVTVVNASVEGRKEDGLLSPSGNSDRSIQREAALTKFRLKRKDRCYEKKVRYESRKKLAEQRPRVKGQFVRLSAA</sequence>
<evidence type="ECO:0008006" key="15">
    <source>
        <dbReference type="Google" id="ProtNLM"/>
    </source>
</evidence>
<gene>
    <name evidence="13" type="ORF">SLEP1_g3179</name>
</gene>
<feature type="compositionally biased region" description="Polar residues" evidence="10">
    <location>
        <begin position="277"/>
        <end position="292"/>
    </location>
</feature>
<dbReference type="Pfam" id="PF06203">
    <property type="entry name" value="CCT"/>
    <property type="match status" value="1"/>
</dbReference>
<dbReference type="PROSITE" id="PS51017">
    <property type="entry name" value="CCT"/>
    <property type="match status" value="1"/>
</dbReference>
<feature type="region of interest" description="Disordered" evidence="10">
    <location>
        <begin position="545"/>
        <end position="565"/>
    </location>
</feature>
<dbReference type="InterPro" id="IPR011006">
    <property type="entry name" value="CheY-like_superfamily"/>
</dbReference>
<keyword evidence="6" id="KW-0804">Transcription</keyword>